<dbReference type="InterPro" id="IPR013196">
    <property type="entry name" value="HTH_11"/>
</dbReference>
<dbReference type="InterPro" id="IPR036388">
    <property type="entry name" value="WH-like_DNA-bd_sf"/>
</dbReference>
<feature type="domain" description="HTH deoR-type" evidence="3">
    <location>
        <begin position="3"/>
        <end position="58"/>
    </location>
</feature>
<gene>
    <name evidence="4" type="ORF">DKG77_09815</name>
</gene>
<dbReference type="InterPro" id="IPR001034">
    <property type="entry name" value="DeoR_HTH"/>
</dbReference>
<sequence length="231" mass="26341">MNRLTRITAILVKLQSKRVITAKEIAASFDISLRTVYRDIKTLQESGVPIGSEAGIGYFIVDGYNLPPVTITEEEANALVTAERFVHQNAESSIIKNYASVLTKIKSVLKNGQKEKVELLESRIIHHHKNGGSPTSKFLSEIQKTITSFGLLDITYHTIYNDKVTKRNVEPLGLYFNDDSWILIAFCRHREEIRNFRLDRILELKTLPSTSEKAKSFSLQEYFNSQLENYS</sequence>
<dbReference type="AlphaFoldDB" id="A0A316L0T1"/>
<proteinExistence type="predicted"/>
<name>A0A316L0T1_9FLAO</name>
<dbReference type="PANTHER" id="PTHR34580:SF1">
    <property type="entry name" value="PROTEIN PAFC"/>
    <property type="match status" value="1"/>
</dbReference>
<dbReference type="EMBL" id="QGEG01000002">
    <property type="protein sequence ID" value="PWL38549.1"/>
    <property type="molecule type" value="Genomic_DNA"/>
</dbReference>
<dbReference type="Gene3D" id="1.10.10.10">
    <property type="entry name" value="Winged helix-like DNA-binding domain superfamily/Winged helix DNA-binding domain"/>
    <property type="match status" value="1"/>
</dbReference>
<reference evidence="4 5" key="1">
    <citation type="submission" date="2018-05" db="EMBL/GenBank/DDBJ databases">
        <title>Complete genome sequence of Flagellimonas aquimarina ECD12 isolated from seaweed Ecklonia cava.</title>
        <authorList>
            <person name="Choi S."/>
            <person name="Seong C."/>
        </authorList>
    </citation>
    <scope>NUCLEOTIDE SEQUENCE [LARGE SCALE GENOMIC DNA]</scope>
    <source>
        <strain evidence="4 5">ECD12</strain>
    </source>
</reference>
<dbReference type="SUPFAM" id="SSF46785">
    <property type="entry name" value="Winged helix' DNA-binding domain"/>
    <property type="match status" value="1"/>
</dbReference>
<dbReference type="PROSITE" id="PS52050">
    <property type="entry name" value="WYL"/>
    <property type="match status" value="1"/>
</dbReference>
<dbReference type="GO" id="GO:0003677">
    <property type="term" value="F:DNA binding"/>
    <property type="evidence" value="ECO:0007669"/>
    <property type="project" value="UniProtKB-KW"/>
</dbReference>
<evidence type="ECO:0000313" key="5">
    <source>
        <dbReference type="Proteomes" id="UP000245762"/>
    </source>
</evidence>
<keyword evidence="2" id="KW-0804">Transcription</keyword>
<dbReference type="GO" id="GO:0003700">
    <property type="term" value="F:DNA-binding transcription factor activity"/>
    <property type="evidence" value="ECO:0007669"/>
    <property type="project" value="InterPro"/>
</dbReference>
<dbReference type="InterPro" id="IPR036390">
    <property type="entry name" value="WH_DNA-bd_sf"/>
</dbReference>
<comment type="caution">
    <text evidence="4">The sequence shown here is derived from an EMBL/GenBank/DDBJ whole genome shotgun (WGS) entry which is preliminary data.</text>
</comment>
<evidence type="ECO:0000313" key="4">
    <source>
        <dbReference type="EMBL" id="PWL38549.1"/>
    </source>
</evidence>
<keyword evidence="4" id="KW-0238">DNA-binding</keyword>
<keyword evidence="5" id="KW-1185">Reference proteome</keyword>
<dbReference type="Pfam" id="PF13280">
    <property type="entry name" value="WYL"/>
    <property type="match status" value="1"/>
</dbReference>
<dbReference type="RefSeq" id="WP_109662575.1">
    <property type="nucleotide sequence ID" value="NZ_QGEG01000002.1"/>
</dbReference>
<dbReference type="Pfam" id="PF08279">
    <property type="entry name" value="HTH_11"/>
    <property type="match status" value="1"/>
</dbReference>
<evidence type="ECO:0000256" key="1">
    <source>
        <dbReference type="ARBA" id="ARBA00023015"/>
    </source>
</evidence>
<dbReference type="PANTHER" id="PTHR34580">
    <property type="match status" value="1"/>
</dbReference>
<evidence type="ECO:0000259" key="3">
    <source>
        <dbReference type="PROSITE" id="PS51000"/>
    </source>
</evidence>
<dbReference type="OrthoDB" id="9815009at2"/>
<organism evidence="4 5">
    <name type="scientific">Flagellimonas aquimarina</name>
    <dbReference type="NCBI Taxonomy" id="2201895"/>
    <lineage>
        <taxon>Bacteria</taxon>
        <taxon>Pseudomonadati</taxon>
        <taxon>Bacteroidota</taxon>
        <taxon>Flavobacteriia</taxon>
        <taxon>Flavobacteriales</taxon>
        <taxon>Flavobacteriaceae</taxon>
        <taxon>Flagellimonas</taxon>
    </lineage>
</organism>
<accession>A0A316L0T1</accession>
<evidence type="ECO:0000256" key="2">
    <source>
        <dbReference type="ARBA" id="ARBA00023163"/>
    </source>
</evidence>
<keyword evidence="1" id="KW-0805">Transcription regulation</keyword>
<dbReference type="PROSITE" id="PS51000">
    <property type="entry name" value="HTH_DEOR_2"/>
    <property type="match status" value="1"/>
</dbReference>
<dbReference type="Proteomes" id="UP000245762">
    <property type="component" value="Unassembled WGS sequence"/>
</dbReference>
<protein>
    <submittedName>
        <fullName evidence="4">DNA-binding transcriptional regulator</fullName>
    </submittedName>
</protein>
<dbReference type="InterPro" id="IPR026881">
    <property type="entry name" value="WYL_dom"/>
</dbReference>
<dbReference type="InterPro" id="IPR051534">
    <property type="entry name" value="CBASS_pafABC_assoc_protein"/>
</dbReference>